<dbReference type="HOGENOM" id="CLU_3257845_0_0_6"/>
<gene>
    <name evidence="1" type="ordered locus">Ctu_1p00880</name>
</gene>
<dbReference type="EMBL" id="FN543094">
    <property type="protein sequence ID" value="CBA34625.1"/>
    <property type="molecule type" value="Genomic_DNA"/>
</dbReference>
<keyword evidence="1" id="KW-0614">Plasmid</keyword>
<reference evidence="1 2" key="1">
    <citation type="journal article" date="2010" name="J. Bacteriol.">
        <title>Complete Genome Sequence of Cronobacter turicensis LMG 23827, a foodborne pathogen causing deaths in neonates.</title>
        <authorList>
            <person name="Stephan R."/>
            <person name="Lehner A."/>
            <person name="Tischler P."/>
            <person name="Rattei T."/>
        </authorList>
    </citation>
    <scope>NUCLEOTIDE SEQUENCE [LARGE SCALE GENOMIC DNA]</scope>
    <source>
        <strain evidence="2">DSM 18703 / CCUG 55852 / LMG 23827 / z3032</strain>
        <plasmid evidence="1 2">pCTU1</plasmid>
    </source>
</reference>
<name>C9Y5I0_CROTZ</name>
<proteinExistence type="predicted"/>
<protein>
    <submittedName>
        <fullName evidence="1">Uncharacterized protein</fullName>
    </submittedName>
</protein>
<dbReference type="AlphaFoldDB" id="C9Y5I0"/>
<evidence type="ECO:0000313" key="1">
    <source>
        <dbReference type="EMBL" id="CBA34625.1"/>
    </source>
</evidence>
<dbReference type="Proteomes" id="UP000002069">
    <property type="component" value="Plasmid pCTU1"/>
</dbReference>
<reference evidence="2" key="2">
    <citation type="journal article" date="2011" name="J. Bacteriol.">
        <title>Complete genome sequence of Cronobacter turicensis LMG 23827, a food-borne pathogen causing deaths in neonates.</title>
        <authorList>
            <person name="Stephan R."/>
            <person name="Lehner A."/>
            <person name="Tischler P."/>
            <person name="Rattei T."/>
        </authorList>
    </citation>
    <scope>NUCLEOTIDE SEQUENCE [LARGE SCALE GENOMIC DNA]</scope>
    <source>
        <strain evidence="2">DSM 18703 / CCUG 55852 / LMG 23827 / z3032</strain>
    </source>
</reference>
<evidence type="ECO:0000313" key="2">
    <source>
        <dbReference type="Proteomes" id="UP000002069"/>
    </source>
</evidence>
<keyword evidence="2" id="KW-1185">Reference proteome</keyword>
<sequence length="42" mass="4942">MPVNRRHYYFVTHLTAAVFNAFSEMNQGGIITFVITRLRKIK</sequence>
<dbReference type="KEGG" id="ctu:Ctu_1p00880"/>
<geneLocation type="plasmid" evidence="1 2">
    <name>pCTU1</name>
</geneLocation>
<organism evidence="1 2">
    <name type="scientific">Cronobacter turicensis (strain DSM 18703 / CCUG 55852 / LMG 23827 / z3032)</name>
    <dbReference type="NCBI Taxonomy" id="693216"/>
    <lineage>
        <taxon>Bacteria</taxon>
        <taxon>Pseudomonadati</taxon>
        <taxon>Pseudomonadota</taxon>
        <taxon>Gammaproteobacteria</taxon>
        <taxon>Enterobacterales</taxon>
        <taxon>Enterobacteriaceae</taxon>
        <taxon>Cronobacter</taxon>
    </lineage>
</organism>
<accession>C9Y5I0</accession>